<evidence type="ECO:0000313" key="3">
    <source>
        <dbReference type="Proteomes" id="UP000198767"/>
    </source>
</evidence>
<feature type="region of interest" description="Disordered" evidence="1">
    <location>
        <begin position="1"/>
        <end position="23"/>
    </location>
</feature>
<accession>A0A1G5RLR3</accession>
<sequence length="173" mass="19034">MVKSRCAGVRDQGPHSTRRGPNALGTHLRELTFAMRVAKEADADIADIRFRHFTGAAFFSGRSTFFAALQPLSPNRPLKANLRCEIQSTLSPRAASSIEERINWTYAHAAIAETACCRWDSLCQIPGILQMGGRPEMQIAHRQLSRSRKRLIATGSPILFCAGIHLCASGRSD</sequence>
<keyword evidence="3" id="KW-1185">Reference proteome</keyword>
<dbReference type="Proteomes" id="UP000198767">
    <property type="component" value="Unassembled WGS sequence"/>
</dbReference>
<name>A0A1G5RLR3_9RHOB</name>
<dbReference type="EMBL" id="FMWG01000023">
    <property type="protein sequence ID" value="SCZ74189.1"/>
    <property type="molecule type" value="Genomic_DNA"/>
</dbReference>
<proteinExistence type="predicted"/>
<protein>
    <submittedName>
        <fullName evidence="2">Uncharacterized protein</fullName>
    </submittedName>
</protein>
<gene>
    <name evidence="2" type="ORF">SAMN04488118_1232</name>
</gene>
<reference evidence="2 3" key="1">
    <citation type="submission" date="2016-10" db="EMBL/GenBank/DDBJ databases">
        <authorList>
            <person name="de Groot N.N."/>
        </authorList>
    </citation>
    <scope>NUCLEOTIDE SEQUENCE [LARGE SCALE GENOMIC DNA]</scope>
    <source>
        <strain evidence="2 3">U95</strain>
    </source>
</reference>
<dbReference type="AlphaFoldDB" id="A0A1G5RLR3"/>
<evidence type="ECO:0000256" key="1">
    <source>
        <dbReference type="SAM" id="MobiDB-lite"/>
    </source>
</evidence>
<organism evidence="2 3">
    <name type="scientific">Epibacterium ulvae</name>
    <dbReference type="NCBI Taxonomy" id="1156985"/>
    <lineage>
        <taxon>Bacteria</taxon>
        <taxon>Pseudomonadati</taxon>
        <taxon>Pseudomonadota</taxon>
        <taxon>Alphaproteobacteria</taxon>
        <taxon>Rhodobacterales</taxon>
        <taxon>Roseobacteraceae</taxon>
        <taxon>Epibacterium</taxon>
    </lineage>
</organism>
<evidence type="ECO:0000313" key="2">
    <source>
        <dbReference type="EMBL" id="SCZ74189.1"/>
    </source>
</evidence>